<feature type="region of interest" description="Disordered" evidence="1">
    <location>
        <begin position="89"/>
        <end position="128"/>
    </location>
</feature>
<protein>
    <submittedName>
        <fullName evidence="2">Uncharacterized protein</fullName>
    </submittedName>
</protein>
<evidence type="ECO:0000313" key="3">
    <source>
        <dbReference type="Proteomes" id="UP001374535"/>
    </source>
</evidence>
<feature type="non-terminal residue" evidence="2">
    <location>
        <position position="128"/>
    </location>
</feature>
<evidence type="ECO:0000313" key="2">
    <source>
        <dbReference type="EMBL" id="WVZ21057.1"/>
    </source>
</evidence>
<keyword evidence="3" id="KW-1185">Reference proteome</keyword>
<organism evidence="2 3">
    <name type="scientific">Vigna mungo</name>
    <name type="common">Black gram</name>
    <name type="synonym">Phaseolus mungo</name>
    <dbReference type="NCBI Taxonomy" id="3915"/>
    <lineage>
        <taxon>Eukaryota</taxon>
        <taxon>Viridiplantae</taxon>
        <taxon>Streptophyta</taxon>
        <taxon>Embryophyta</taxon>
        <taxon>Tracheophyta</taxon>
        <taxon>Spermatophyta</taxon>
        <taxon>Magnoliopsida</taxon>
        <taxon>eudicotyledons</taxon>
        <taxon>Gunneridae</taxon>
        <taxon>Pentapetalae</taxon>
        <taxon>rosids</taxon>
        <taxon>fabids</taxon>
        <taxon>Fabales</taxon>
        <taxon>Fabaceae</taxon>
        <taxon>Papilionoideae</taxon>
        <taxon>50 kb inversion clade</taxon>
        <taxon>NPAAA clade</taxon>
        <taxon>indigoferoid/millettioid clade</taxon>
        <taxon>Phaseoleae</taxon>
        <taxon>Vigna</taxon>
    </lineage>
</organism>
<reference evidence="2 3" key="1">
    <citation type="journal article" date="2023" name="Life. Sci Alliance">
        <title>Evolutionary insights into 3D genome organization and epigenetic landscape of Vigna mungo.</title>
        <authorList>
            <person name="Junaid A."/>
            <person name="Singh B."/>
            <person name="Bhatia S."/>
        </authorList>
    </citation>
    <scope>NUCLEOTIDE SEQUENCE [LARGE SCALE GENOMIC DNA]</scope>
    <source>
        <strain evidence="2">Urdbean</strain>
    </source>
</reference>
<name>A0AAQ3P5I3_VIGMU</name>
<accession>A0AAQ3P5I3</accession>
<gene>
    <name evidence="2" type="ORF">V8G54_008379</name>
</gene>
<evidence type="ECO:0000256" key="1">
    <source>
        <dbReference type="SAM" id="MobiDB-lite"/>
    </source>
</evidence>
<dbReference type="AlphaFoldDB" id="A0AAQ3P5I3"/>
<dbReference type="Proteomes" id="UP001374535">
    <property type="component" value="Chromosome 2"/>
</dbReference>
<dbReference type="EMBL" id="CP144699">
    <property type="protein sequence ID" value="WVZ21057.1"/>
    <property type="molecule type" value="Genomic_DNA"/>
</dbReference>
<proteinExistence type="predicted"/>
<sequence length="128" mass="14267">METKKWNKIQLNTITNDEDEQGAQSTDTIGATFLGLFPDESNKIRNLVCHSSNIVSRNQLINIIISNIVEKDKIKNKILVIRGFQEDLTEDSPHQRITPNPLSSSLATAPTPSKRTTTWKSSTDAKSS</sequence>
<feature type="compositionally biased region" description="Polar residues" evidence="1">
    <location>
        <begin position="95"/>
        <end position="128"/>
    </location>
</feature>